<dbReference type="InterPro" id="IPR050486">
    <property type="entry name" value="Mannose-1P_guanyltransferase"/>
</dbReference>
<dbReference type="SUPFAM" id="SSF54631">
    <property type="entry name" value="CBS-domain pair"/>
    <property type="match status" value="1"/>
</dbReference>
<evidence type="ECO:0000313" key="3">
    <source>
        <dbReference type="EMBL" id="ALE52169.1"/>
    </source>
</evidence>
<dbReference type="InterPro" id="IPR005835">
    <property type="entry name" value="NTP_transferase_dom"/>
</dbReference>
<dbReference type="PROSITE" id="PS51371">
    <property type="entry name" value="CBS"/>
    <property type="match status" value="2"/>
</dbReference>
<keyword evidence="1" id="KW-0129">CBS domain</keyword>
<sequence length="349" mass="39896">MHNWKKTILKVEDTMEVAIKILNQESLRIVMVVDDDERLIGSITDGDIRRGLISQLPMNTLLTEIMHKNPIVVLAGGDKSNILAKMKELDLLQIPIVDSDGRIVGLETLQHLIEKKKFNNPVFLMAGGFGKRLAPLTNNTPKPLLKVGNKPILENIINQFIDAGFYNFYISTHYKAEMVREYFGDGSDWNVSIKYIYEDEPLGTAGSLGLLPDNLPRLPILMMNGDLLTKIDFKELLRFHLQEGEDVTMCVREYDFQVPYGVVETNGKYVISIEEKPIHRFFVNAGIYVLNPSMLDMVDGKSYLDMPQLLEQKRRDSGKINMFPVHEYWLDIGQIEQFDQAQRDVSQFS</sequence>
<dbReference type="CDD" id="cd06426">
    <property type="entry name" value="NTP_transferase_like_2"/>
    <property type="match status" value="1"/>
</dbReference>
<dbReference type="InterPro" id="IPR046342">
    <property type="entry name" value="CBS_dom_sf"/>
</dbReference>
<dbReference type="PATRIC" id="fig|1705394.5.peg.466"/>
<dbReference type="RefSeq" id="WP_053951104.1">
    <property type="nucleotide sequence ID" value="NZ_CP010552.1"/>
</dbReference>
<dbReference type="Pfam" id="PF00483">
    <property type="entry name" value="NTP_transferase"/>
    <property type="match status" value="1"/>
</dbReference>
<dbReference type="OrthoDB" id="9803871at2"/>
<dbReference type="SUPFAM" id="SSF53448">
    <property type="entry name" value="Nucleotide-diphospho-sugar transferases"/>
    <property type="match status" value="1"/>
</dbReference>
<dbReference type="STRING" id="1705394.SP60_02305"/>
<evidence type="ECO:0000313" key="4">
    <source>
        <dbReference type="Proteomes" id="UP000058020"/>
    </source>
</evidence>
<name>A0A0M4NT63_9GAMM</name>
<dbReference type="PANTHER" id="PTHR22572">
    <property type="entry name" value="SUGAR-1-PHOSPHATE GUANYL TRANSFERASE"/>
    <property type="match status" value="1"/>
</dbReference>
<reference evidence="3 4" key="1">
    <citation type="journal article" date="2015" name="Genome Announc.">
        <title>Genome Sequence of 'Candidatus Thioglobus autotrophica' Strain EF1, a Chemoautotroph from the SUP05 Clade of Marine Gammaproteobacteria.</title>
        <authorList>
            <person name="Shah V."/>
            <person name="Morris R.M."/>
        </authorList>
    </citation>
    <scope>NUCLEOTIDE SEQUENCE [LARGE SCALE GENOMIC DNA]</scope>
    <source>
        <strain evidence="3 4">EF1</strain>
    </source>
</reference>
<dbReference type="InterPro" id="IPR000644">
    <property type="entry name" value="CBS_dom"/>
</dbReference>
<dbReference type="AlphaFoldDB" id="A0A0M4NT63"/>
<evidence type="ECO:0000259" key="2">
    <source>
        <dbReference type="PROSITE" id="PS51371"/>
    </source>
</evidence>
<accession>A0A0M4NT63</accession>
<organism evidence="3 4">
    <name type="scientific">Candidatus Thioglobus autotrophicus</name>
    <dbReference type="NCBI Taxonomy" id="1705394"/>
    <lineage>
        <taxon>Bacteria</taxon>
        <taxon>Pseudomonadati</taxon>
        <taxon>Pseudomonadota</taxon>
        <taxon>Gammaproteobacteria</taxon>
        <taxon>Candidatus Pseudothioglobaceae</taxon>
        <taxon>Candidatus Thioglobus</taxon>
    </lineage>
</organism>
<feature type="domain" description="CBS" evidence="2">
    <location>
        <begin position="66"/>
        <end position="122"/>
    </location>
</feature>
<dbReference type="CDD" id="cd04607">
    <property type="entry name" value="CBS_pair_NTP_transferase_assoc"/>
    <property type="match status" value="1"/>
</dbReference>
<feature type="domain" description="CBS" evidence="2">
    <location>
        <begin position="1"/>
        <end position="58"/>
    </location>
</feature>
<dbReference type="InterPro" id="IPR029044">
    <property type="entry name" value="Nucleotide-diphossugar_trans"/>
</dbReference>
<dbReference type="SMART" id="SM00116">
    <property type="entry name" value="CBS"/>
    <property type="match status" value="2"/>
</dbReference>
<keyword evidence="4" id="KW-1185">Reference proteome</keyword>
<proteinExistence type="predicted"/>
<protein>
    <submittedName>
        <fullName evidence="3">Alcohol dehydrogenase</fullName>
    </submittedName>
</protein>
<dbReference type="KEGG" id="tho:SP60_02305"/>
<dbReference type="Gene3D" id="3.90.550.10">
    <property type="entry name" value="Spore Coat Polysaccharide Biosynthesis Protein SpsA, Chain A"/>
    <property type="match status" value="1"/>
</dbReference>
<dbReference type="EMBL" id="CP010552">
    <property type="protein sequence ID" value="ALE52169.1"/>
    <property type="molecule type" value="Genomic_DNA"/>
</dbReference>
<dbReference type="Gene3D" id="3.10.580.10">
    <property type="entry name" value="CBS-domain"/>
    <property type="match status" value="1"/>
</dbReference>
<dbReference type="Pfam" id="PF00571">
    <property type="entry name" value="CBS"/>
    <property type="match status" value="2"/>
</dbReference>
<gene>
    <name evidence="3" type="ORF">SP60_02305</name>
</gene>
<evidence type="ECO:0000256" key="1">
    <source>
        <dbReference type="PROSITE-ProRule" id="PRU00703"/>
    </source>
</evidence>
<dbReference type="Proteomes" id="UP000058020">
    <property type="component" value="Chromosome"/>
</dbReference>